<evidence type="ECO:0000313" key="2">
    <source>
        <dbReference type="EMBL" id="HIW79293.1"/>
    </source>
</evidence>
<comment type="caution">
    <text evidence="2">The sequence shown here is derived from an EMBL/GenBank/DDBJ whole genome shotgun (WGS) entry which is preliminary data.</text>
</comment>
<sequence>MSIQVRRAFALLLTLATLTLLAACGPSNNVRLIYNTNTSTVLPLPGSPTVAVVMFNDQRTRQYIGERKDGSVFTASSTIADWFSRSLADELGRQGVQVSFAPTLEQARAAKPDYIVTGDITEVWLQEQSTTRVLCTIKAKVALSGKKGVVYSENLSSSQERQFIPSGSAVESLLSDTLRDLLVPTAKKIQSQLR</sequence>
<evidence type="ECO:0000256" key="1">
    <source>
        <dbReference type="SAM" id="SignalP"/>
    </source>
</evidence>
<keyword evidence="1" id="KW-0732">Signal</keyword>
<accession>A0A9D1R0N0</accession>
<organism evidence="2 3">
    <name type="scientific">Candidatus Bilophila faecipullorum</name>
    <dbReference type="NCBI Taxonomy" id="2838482"/>
    <lineage>
        <taxon>Bacteria</taxon>
        <taxon>Pseudomonadati</taxon>
        <taxon>Thermodesulfobacteriota</taxon>
        <taxon>Desulfovibrionia</taxon>
        <taxon>Desulfovibrionales</taxon>
        <taxon>Desulfovibrionaceae</taxon>
        <taxon>Bilophila</taxon>
    </lineage>
</organism>
<dbReference type="EMBL" id="DXGI01000346">
    <property type="protein sequence ID" value="HIW79293.1"/>
    <property type="molecule type" value="Genomic_DNA"/>
</dbReference>
<feature type="signal peptide" evidence="1">
    <location>
        <begin position="1"/>
        <end position="22"/>
    </location>
</feature>
<dbReference type="Proteomes" id="UP000824264">
    <property type="component" value="Unassembled WGS sequence"/>
</dbReference>
<dbReference type="PROSITE" id="PS51257">
    <property type="entry name" value="PROKAR_LIPOPROTEIN"/>
    <property type="match status" value="1"/>
</dbReference>
<proteinExistence type="predicted"/>
<evidence type="ECO:0008006" key="4">
    <source>
        <dbReference type="Google" id="ProtNLM"/>
    </source>
</evidence>
<dbReference type="AlphaFoldDB" id="A0A9D1R0N0"/>
<reference evidence="2" key="2">
    <citation type="submission" date="2021-04" db="EMBL/GenBank/DDBJ databases">
        <authorList>
            <person name="Gilroy R."/>
        </authorList>
    </citation>
    <scope>NUCLEOTIDE SEQUENCE</scope>
    <source>
        <strain evidence="2">ChiSxjej5B17-1746</strain>
    </source>
</reference>
<reference evidence="2" key="1">
    <citation type="journal article" date="2021" name="PeerJ">
        <title>Extensive microbial diversity within the chicken gut microbiome revealed by metagenomics and culture.</title>
        <authorList>
            <person name="Gilroy R."/>
            <person name="Ravi A."/>
            <person name="Getino M."/>
            <person name="Pursley I."/>
            <person name="Horton D.L."/>
            <person name="Alikhan N.F."/>
            <person name="Baker D."/>
            <person name="Gharbi K."/>
            <person name="Hall N."/>
            <person name="Watson M."/>
            <person name="Adriaenssens E.M."/>
            <person name="Foster-Nyarko E."/>
            <person name="Jarju S."/>
            <person name="Secka A."/>
            <person name="Antonio M."/>
            <person name="Oren A."/>
            <person name="Chaudhuri R.R."/>
            <person name="La Ragione R."/>
            <person name="Hildebrand F."/>
            <person name="Pallen M.J."/>
        </authorList>
    </citation>
    <scope>NUCLEOTIDE SEQUENCE</scope>
    <source>
        <strain evidence="2">ChiSxjej5B17-1746</strain>
    </source>
</reference>
<evidence type="ECO:0000313" key="3">
    <source>
        <dbReference type="Proteomes" id="UP000824264"/>
    </source>
</evidence>
<protein>
    <recommendedName>
        <fullName evidence="4">ABC-type transport auxiliary lipoprotein component domain-containing protein</fullName>
    </recommendedName>
</protein>
<feature type="chain" id="PRO_5038824830" description="ABC-type transport auxiliary lipoprotein component domain-containing protein" evidence="1">
    <location>
        <begin position="23"/>
        <end position="194"/>
    </location>
</feature>
<gene>
    <name evidence="2" type="ORF">H9874_09145</name>
</gene>
<name>A0A9D1R0N0_9BACT</name>